<evidence type="ECO:0000256" key="1">
    <source>
        <dbReference type="SAM" id="MobiDB-lite"/>
    </source>
</evidence>
<evidence type="ECO:0008006" key="5">
    <source>
        <dbReference type="Google" id="ProtNLM"/>
    </source>
</evidence>
<gene>
    <name evidence="3" type="ORF">ACFF45_13985</name>
</gene>
<dbReference type="RefSeq" id="WP_381346157.1">
    <property type="nucleotide sequence ID" value="NZ_JBHMCY010000022.1"/>
</dbReference>
<accession>A0ABV5N0H2</accession>
<keyword evidence="2" id="KW-0472">Membrane</keyword>
<feature type="transmembrane region" description="Helical" evidence="2">
    <location>
        <begin position="29"/>
        <end position="52"/>
    </location>
</feature>
<evidence type="ECO:0000313" key="3">
    <source>
        <dbReference type="EMBL" id="MFB9463784.1"/>
    </source>
</evidence>
<sequence>MTTAQYIGGSIGLALLGLLHGERPTGPDFVRAFCVTAAVAAAAVPSALLLLVRTGLRPAPVPRPDRPSRHRTEGRR</sequence>
<feature type="compositionally biased region" description="Basic and acidic residues" evidence="1">
    <location>
        <begin position="63"/>
        <end position="76"/>
    </location>
</feature>
<keyword evidence="2" id="KW-0812">Transmembrane</keyword>
<dbReference type="Proteomes" id="UP001589709">
    <property type="component" value="Unassembled WGS sequence"/>
</dbReference>
<evidence type="ECO:0000256" key="2">
    <source>
        <dbReference type="SAM" id="Phobius"/>
    </source>
</evidence>
<proteinExistence type="predicted"/>
<protein>
    <recommendedName>
        <fullName evidence="5">MFS transporter</fullName>
    </recommendedName>
</protein>
<reference evidence="3 4" key="1">
    <citation type="submission" date="2024-09" db="EMBL/GenBank/DDBJ databases">
        <authorList>
            <person name="Sun Q."/>
            <person name="Mori K."/>
        </authorList>
    </citation>
    <scope>NUCLEOTIDE SEQUENCE [LARGE SCALE GENOMIC DNA]</scope>
    <source>
        <strain evidence="3 4">JCM 6917</strain>
    </source>
</reference>
<name>A0ABV5N0H2_9ACTN</name>
<feature type="region of interest" description="Disordered" evidence="1">
    <location>
        <begin position="57"/>
        <end position="76"/>
    </location>
</feature>
<evidence type="ECO:0000313" key="4">
    <source>
        <dbReference type="Proteomes" id="UP001589709"/>
    </source>
</evidence>
<keyword evidence="4" id="KW-1185">Reference proteome</keyword>
<comment type="caution">
    <text evidence="3">The sequence shown here is derived from an EMBL/GenBank/DDBJ whole genome shotgun (WGS) entry which is preliminary data.</text>
</comment>
<keyword evidence="2" id="KW-1133">Transmembrane helix</keyword>
<organism evidence="3 4">
    <name type="scientific">Streptomyces cinereospinus</name>
    <dbReference type="NCBI Taxonomy" id="285561"/>
    <lineage>
        <taxon>Bacteria</taxon>
        <taxon>Bacillati</taxon>
        <taxon>Actinomycetota</taxon>
        <taxon>Actinomycetes</taxon>
        <taxon>Kitasatosporales</taxon>
        <taxon>Streptomycetaceae</taxon>
        <taxon>Streptomyces</taxon>
    </lineage>
</organism>
<dbReference type="EMBL" id="JBHMCY010000022">
    <property type="protein sequence ID" value="MFB9463784.1"/>
    <property type="molecule type" value="Genomic_DNA"/>
</dbReference>